<dbReference type="EMBL" id="JAUCDY010000006">
    <property type="protein sequence ID" value="MDM7857885.1"/>
    <property type="molecule type" value="Genomic_DNA"/>
</dbReference>
<dbReference type="Pfam" id="PF11286">
    <property type="entry name" value="DUF3087"/>
    <property type="match status" value="1"/>
</dbReference>
<evidence type="ECO:0000256" key="2">
    <source>
        <dbReference type="SAM" id="Phobius"/>
    </source>
</evidence>
<keyword evidence="2" id="KW-1133">Transmembrane helix</keyword>
<dbReference type="RefSeq" id="WP_289410544.1">
    <property type="nucleotide sequence ID" value="NZ_JAUCDY010000006.1"/>
</dbReference>
<dbReference type="Proteomes" id="UP001241056">
    <property type="component" value="Unassembled WGS sequence"/>
</dbReference>
<feature type="transmembrane region" description="Helical" evidence="2">
    <location>
        <begin position="37"/>
        <end position="58"/>
    </location>
</feature>
<organism evidence="3 4">
    <name type="scientific">Thiopseudomonas acetoxidans</name>
    <dbReference type="NCBI Taxonomy" id="3041622"/>
    <lineage>
        <taxon>Bacteria</taxon>
        <taxon>Pseudomonadati</taxon>
        <taxon>Pseudomonadota</taxon>
        <taxon>Gammaproteobacteria</taxon>
        <taxon>Pseudomonadales</taxon>
        <taxon>Pseudomonadaceae</taxon>
        <taxon>Thiopseudomonas</taxon>
    </lineage>
</organism>
<name>A0ABT7SNY2_9GAMM</name>
<gene>
    <name evidence="3" type="ORF">QEZ41_06280</name>
</gene>
<keyword evidence="1" id="KW-0175">Coiled coil</keyword>
<feature type="transmembrane region" description="Helical" evidence="2">
    <location>
        <begin position="70"/>
        <end position="88"/>
    </location>
</feature>
<reference evidence="3 4" key="1">
    <citation type="submission" date="2023-06" db="EMBL/GenBank/DDBJ databases">
        <title>Thiopseudomonas sp. CY1220 draft genome sequence.</title>
        <authorList>
            <person name="Zhao G."/>
            <person name="An M."/>
        </authorList>
    </citation>
    <scope>NUCLEOTIDE SEQUENCE [LARGE SCALE GENOMIC DNA]</scope>
    <source>
        <strain evidence="3 4">CY1220</strain>
    </source>
</reference>
<keyword evidence="2" id="KW-0812">Transmembrane</keyword>
<keyword evidence="4" id="KW-1185">Reference proteome</keyword>
<feature type="coiled-coil region" evidence="1">
    <location>
        <begin position="152"/>
        <end position="179"/>
    </location>
</feature>
<proteinExistence type="predicted"/>
<comment type="caution">
    <text evidence="3">The sequence shown here is derived from an EMBL/GenBank/DDBJ whole genome shotgun (WGS) entry which is preliminary data.</text>
</comment>
<evidence type="ECO:0000256" key="1">
    <source>
        <dbReference type="SAM" id="Coils"/>
    </source>
</evidence>
<keyword evidence="2" id="KW-0472">Membrane</keyword>
<accession>A0ABT7SNY2</accession>
<protein>
    <submittedName>
        <fullName evidence="3">DUF3087 family protein</fullName>
    </submittedName>
</protein>
<sequence length="193" mass="21724">MVSSTRKTKGKKNQALPFTIAEIGSADYQKQTRKASIIIIIVFAASAMLFSSLLVLFLGDTQSSNFKWNITGVILGVLFTATLINGYFKKQPWMAASMYGWRLKRSLMSVTNIMHHVKIGVSANDPTAIKLMRFYHLGLLHMHKLDGNPSQDAELISQINELQEKMHDLQIDLQQNTLEPDWISQIKAAYPAK</sequence>
<evidence type="ECO:0000313" key="4">
    <source>
        <dbReference type="Proteomes" id="UP001241056"/>
    </source>
</evidence>
<evidence type="ECO:0000313" key="3">
    <source>
        <dbReference type="EMBL" id="MDM7857885.1"/>
    </source>
</evidence>
<dbReference type="InterPro" id="IPR021438">
    <property type="entry name" value="DUF3087"/>
</dbReference>